<dbReference type="Proteomes" id="UP000193083">
    <property type="component" value="Unassembled WGS sequence"/>
</dbReference>
<evidence type="ECO:0000313" key="1">
    <source>
        <dbReference type="EMBL" id="SMH26518.1"/>
    </source>
</evidence>
<keyword evidence="2" id="KW-1185">Reference proteome</keyword>
<protein>
    <submittedName>
        <fullName evidence="1">Uncharacterized protein</fullName>
    </submittedName>
</protein>
<dbReference type="RefSeq" id="WP_085462562.1">
    <property type="nucleotide sequence ID" value="NZ_FXBL01000003.1"/>
</dbReference>
<evidence type="ECO:0000313" key="2">
    <source>
        <dbReference type="Proteomes" id="UP000193083"/>
    </source>
</evidence>
<dbReference type="AlphaFoldDB" id="A0A1X7MQ96"/>
<organism evidence="1 2">
    <name type="scientific">Mesorhizobium australicum</name>
    <dbReference type="NCBI Taxonomy" id="536018"/>
    <lineage>
        <taxon>Bacteria</taxon>
        <taxon>Pseudomonadati</taxon>
        <taxon>Pseudomonadota</taxon>
        <taxon>Alphaproteobacteria</taxon>
        <taxon>Hyphomicrobiales</taxon>
        <taxon>Phyllobacteriaceae</taxon>
        <taxon>Mesorhizobium</taxon>
    </lineage>
</organism>
<proteinExistence type="predicted"/>
<accession>A0A1X7MQ96</accession>
<reference evidence="1 2" key="1">
    <citation type="submission" date="2017-04" db="EMBL/GenBank/DDBJ databases">
        <authorList>
            <person name="Afonso C.L."/>
            <person name="Miller P.J."/>
            <person name="Scott M.A."/>
            <person name="Spackman E."/>
            <person name="Goraichik I."/>
            <person name="Dimitrov K.M."/>
            <person name="Suarez D.L."/>
            <person name="Swayne D.E."/>
        </authorList>
    </citation>
    <scope>NUCLEOTIDE SEQUENCE [LARGE SCALE GENOMIC DNA]</scope>
    <source>
        <strain evidence="1 2">B5P</strain>
    </source>
</reference>
<dbReference type="EMBL" id="FXBL01000003">
    <property type="protein sequence ID" value="SMH26518.1"/>
    <property type="molecule type" value="Genomic_DNA"/>
</dbReference>
<sequence>MNKHLASVLTTVNAPYSMQLDDAMLAHCLVDLDLAKQHPGHVSTFLGEVSPLLQVEFAAVHHIPVPDLQAFAAAFSAWSGESYPLAA</sequence>
<name>A0A1X7MQ96_9HYPH</name>
<gene>
    <name evidence="1" type="ORF">SAMN02982922_0292</name>
</gene>
<dbReference type="OrthoDB" id="7474776at2"/>